<dbReference type="Gene3D" id="1.10.3720.10">
    <property type="entry name" value="MetI-like"/>
    <property type="match status" value="1"/>
</dbReference>
<protein>
    <submittedName>
        <fullName evidence="10">ABC transporter permease</fullName>
    </submittedName>
</protein>
<dbReference type="RefSeq" id="WP_308451933.1">
    <property type="nucleotide sequence ID" value="NZ_JAJEPU010000046.1"/>
</dbReference>
<reference evidence="10" key="1">
    <citation type="submission" date="2021-10" db="EMBL/GenBank/DDBJ databases">
        <title>Anaerobic single-cell dispensing facilitates the cultivation of human gut bacteria.</title>
        <authorList>
            <person name="Afrizal A."/>
        </authorList>
    </citation>
    <scope>NUCLEOTIDE SEQUENCE</scope>
    <source>
        <strain evidence="10">CLA-AA-H274</strain>
    </source>
</reference>
<gene>
    <name evidence="10" type="ORF">LKD32_12510</name>
</gene>
<proteinExistence type="inferred from homology"/>
<sequence>MKRVGREAKERMSSQMENRKKRKNIRCACFALLALGIVSVAFWGYRFAPYDPLETNFTQKLMPPSMAHPFGTDNVGRDVLSRVLCGAGNSFKLVFLMLAIVVVIGTAVGIISGYFGGILDTVLMRITDILLAFPDTIFAIAIVGMIGPGLLHTVVALAFVWWTKYARMARGMTAVIRNQDYVIQAQFGGVRTPGILLRYVLPNILPQVIVMTALDVGGMMLSLAGLSFLGLASQPPAPEWGYMLYEGKSYLQTAPWIMIFAGLAIFLTVMVFNLLGDSLRDVLDPKEWE</sequence>
<dbReference type="GO" id="GO:0055085">
    <property type="term" value="P:transmembrane transport"/>
    <property type="evidence" value="ECO:0007669"/>
    <property type="project" value="InterPro"/>
</dbReference>
<dbReference type="PROSITE" id="PS50928">
    <property type="entry name" value="ABC_TM1"/>
    <property type="match status" value="1"/>
</dbReference>
<evidence type="ECO:0000256" key="4">
    <source>
        <dbReference type="ARBA" id="ARBA00022692"/>
    </source>
</evidence>
<dbReference type="InterPro" id="IPR035906">
    <property type="entry name" value="MetI-like_sf"/>
</dbReference>
<comment type="subcellular location">
    <subcellularLocation>
        <location evidence="1 8">Cell membrane</location>
        <topology evidence="1 8">Multi-pass membrane protein</topology>
    </subcellularLocation>
</comment>
<dbReference type="AlphaFoldDB" id="A0AAE3ATL8"/>
<dbReference type="Pfam" id="PF00528">
    <property type="entry name" value="BPD_transp_1"/>
    <property type="match status" value="1"/>
</dbReference>
<dbReference type="EMBL" id="JAJEPU010000046">
    <property type="protein sequence ID" value="MCC2165684.1"/>
    <property type="molecule type" value="Genomic_DNA"/>
</dbReference>
<feature type="transmembrane region" description="Helical" evidence="8">
    <location>
        <begin position="137"/>
        <end position="161"/>
    </location>
</feature>
<evidence type="ECO:0000256" key="3">
    <source>
        <dbReference type="ARBA" id="ARBA00022475"/>
    </source>
</evidence>
<evidence type="ECO:0000256" key="2">
    <source>
        <dbReference type="ARBA" id="ARBA00022448"/>
    </source>
</evidence>
<evidence type="ECO:0000256" key="7">
    <source>
        <dbReference type="ARBA" id="ARBA00024202"/>
    </source>
</evidence>
<feature type="transmembrane region" description="Helical" evidence="8">
    <location>
        <begin position="93"/>
        <end position="116"/>
    </location>
</feature>
<organism evidence="10 11">
    <name type="scientific">Brotaphodocola catenula</name>
    <dbReference type="NCBI Taxonomy" id="2885361"/>
    <lineage>
        <taxon>Bacteria</taxon>
        <taxon>Bacillati</taxon>
        <taxon>Bacillota</taxon>
        <taxon>Clostridia</taxon>
        <taxon>Lachnospirales</taxon>
        <taxon>Lachnospiraceae</taxon>
        <taxon>Brotaphodocola</taxon>
    </lineage>
</organism>
<feature type="domain" description="ABC transmembrane type-1" evidence="9">
    <location>
        <begin position="87"/>
        <end position="276"/>
    </location>
</feature>
<evidence type="ECO:0000256" key="8">
    <source>
        <dbReference type="RuleBase" id="RU363032"/>
    </source>
</evidence>
<keyword evidence="11" id="KW-1185">Reference proteome</keyword>
<keyword evidence="3" id="KW-1003">Cell membrane</keyword>
<name>A0AAE3ATL8_9FIRM</name>
<dbReference type="InterPro" id="IPR053385">
    <property type="entry name" value="ABC_transport_permease"/>
</dbReference>
<evidence type="ECO:0000256" key="5">
    <source>
        <dbReference type="ARBA" id="ARBA00022989"/>
    </source>
</evidence>
<comment type="caution">
    <text evidence="10">The sequence shown here is derived from an EMBL/GenBank/DDBJ whole genome shotgun (WGS) entry which is preliminary data.</text>
</comment>
<evidence type="ECO:0000313" key="10">
    <source>
        <dbReference type="EMBL" id="MCC2165684.1"/>
    </source>
</evidence>
<evidence type="ECO:0000259" key="9">
    <source>
        <dbReference type="PROSITE" id="PS50928"/>
    </source>
</evidence>
<evidence type="ECO:0000313" key="11">
    <source>
        <dbReference type="Proteomes" id="UP001198962"/>
    </source>
</evidence>
<dbReference type="SUPFAM" id="SSF161098">
    <property type="entry name" value="MetI-like"/>
    <property type="match status" value="1"/>
</dbReference>
<dbReference type="PANTHER" id="PTHR43386:SF1">
    <property type="entry name" value="D,D-DIPEPTIDE TRANSPORT SYSTEM PERMEASE PROTEIN DDPC-RELATED"/>
    <property type="match status" value="1"/>
</dbReference>
<evidence type="ECO:0000256" key="1">
    <source>
        <dbReference type="ARBA" id="ARBA00004651"/>
    </source>
</evidence>
<evidence type="ECO:0000256" key="6">
    <source>
        <dbReference type="ARBA" id="ARBA00023136"/>
    </source>
</evidence>
<dbReference type="CDD" id="cd06261">
    <property type="entry name" value="TM_PBP2"/>
    <property type="match status" value="1"/>
</dbReference>
<dbReference type="GO" id="GO:0005886">
    <property type="term" value="C:plasma membrane"/>
    <property type="evidence" value="ECO:0007669"/>
    <property type="project" value="UniProtKB-SubCell"/>
</dbReference>
<dbReference type="PANTHER" id="PTHR43386">
    <property type="entry name" value="OLIGOPEPTIDE TRANSPORT SYSTEM PERMEASE PROTEIN APPC"/>
    <property type="match status" value="1"/>
</dbReference>
<keyword evidence="4 8" id="KW-0812">Transmembrane</keyword>
<comment type="similarity">
    <text evidence="7">Belongs to the binding-protein-dependent transport system permease family. OppBC subfamily.</text>
</comment>
<keyword evidence="2 8" id="KW-0813">Transport</keyword>
<feature type="transmembrane region" description="Helical" evidence="8">
    <location>
        <begin position="181"/>
        <end position="201"/>
    </location>
</feature>
<dbReference type="InterPro" id="IPR000515">
    <property type="entry name" value="MetI-like"/>
</dbReference>
<dbReference type="InterPro" id="IPR050366">
    <property type="entry name" value="BP-dependent_transpt_permease"/>
</dbReference>
<dbReference type="NCBIfam" id="NF045474">
    <property type="entry name" value="Opp2C"/>
    <property type="match status" value="1"/>
</dbReference>
<feature type="transmembrane region" description="Helical" evidence="8">
    <location>
        <begin position="208"/>
        <end position="233"/>
    </location>
</feature>
<dbReference type="Proteomes" id="UP001198962">
    <property type="component" value="Unassembled WGS sequence"/>
</dbReference>
<feature type="transmembrane region" description="Helical" evidence="8">
    <location>
        <begin position="253"/>
        <end position="276"/>
    </location>
</feature>
<keyword evidence="6 8" id="KW-0472">Membrane</keyword>
<accession>A0AAE3ATL8</accession>
<keyword evidence="5 8" id="KW-1133">Transmembrane helix</keyword>